<feature type="domain" description="ASCH" evidence="1">
    <location>
        <begin position="5"/>
        <end position="98"/>
    </location>
</feature>
<gene>
    <name evidence="2" type="ordered locus">Mpet_1677</name>
</gene>
<sequence length="136" mass="15949">MNVLLSIKPVYTSKIIEGTKKYEFRKSIFKKKSVDLVYIYSSHPVKKIVGKFTIGDILEDRPDNLWDAVKDQSGLDESEFFNYFEGRSKGYAIGIDEFTPFKNPIDPRLHYDNFVPPQSFCYVDNEIEEFCRDKKQ</sequence>
<name>E1RHC6_METP4</name>
<dbReference type="Proteomes" id="UP000006565">
    <property type="component" value="Chromosome"/>
</dbReference>
<dbReference type="KEGG" id="mpi:Mpet_1677"/>
<accession>E1RHC6</accession>
<dbReference type="Gene3D" id="2.30.130.30">
    <property type="entry name" value="Hypothetical protein"/>
    <property type="match status" value="1"/>
</dbReference>
<dbReference type="AlphaFoldDB" id="E1RHC6"/>
<dbReference type="OrthoDB" id="84651at2157"/>
<dbReference type="InterPro" id="IPR007374">
    <property type="entry name" value="ASCH_domain"/>
</dbReference>
<dbReference type="SMART" id="SM01022">
    <property type="entry name" value="ASCH"/>
    <property type="match status" value="1"/>
</dbReference>
<reference evidence="2 3" key="1">
    <citation type="journal article" date="2010" name="Stand. Genomic Sci.">
        <title>Complete genome sequence of Methanoplanus petrolearius type strain (SEBR 4847).</title>
        <authorList>
            <person name="Brambilla E."/>
            <person name="Djao O.D."/>
            <person name="Daligault H."/>
            <person name="Lapidus A."/>
            <person name="Lucas S."/>
            <person name="Hammon N."/>
            <person name="Nolan M."/>
            <person name="Tice H."/>
            <person name="Cheng J.F."/>
            <person name="Han C."/>
            <person name="Tapia R."/>
            <person name="Goodwin L."/>
            <person name="Pitluck S."/>
            <person name="Liolios K."/>
            <person name="Ivanova N."/>
            <person name="Mavromatis K."/>
            <person name="Mikhailova N."/>
            <person name="Pati A."/>
            <person name="Chen A."/>
            <person name="Palaniappan K."/>
            <person name="Land M."/>
            <person name="Hauser L."/>
            <person name="Chang Y.J."/>
            <person name="Jeffries C.D."/>
            <person name="Rohde M."/>
            <person name="Spring S."/>
            <person name="Sikorski J."/>
            <person name="Goker M."/>
            <person name="Woyke T."/>
            <person name="Bristow J."/>
            <person name="Eisen J.A."/>
            <person name="Markowitz V."/>
            <person name="Hugenholtz P."/>
            <person name="Kyrpides N.C."/>
            <person name="Klenk H.P."/>
        </authorList>
    </citation>
    <scope>NUCLEOTIDE SEQUENCE [LARGE SCALE GENOMIC DNA]</scope>
    <source>
        <strain evidence="3">DSM 11571 / OCM 486 / SEBR 4847</strain>
    </source>
</reference>
<dbReference type="STRING" id="679926.Mpet_1677"/>
<dbReference type="GeneID" id="9744149"/>
<dbReference type="RefSeq" id="WP_013329607.1">
    <property type="nucleotide sequence ID" value="NC_014507.1"/>
</dbReference>
<keyword evidence="3" id="KW-1185">Reference proteome</keyword>
<organism evidence="2 3">
    <name type="scientific">Methanolacinia petrolearia (strain DSM 11571 / OCM 486 / SEBR 4847)</name>
    <name type="common">Methanoplanus petrolearius</name>
    <dbReference type="NCBI Taxonomy" id="679926"/>
    <lineage>
        <taxon>Archaea</taxon>
        <taxon>Methanobacteriati</taxon>
        <taxon>Methanobacteriota</taxon>
        <taxon>Stenosarchaea group</taxon>
        <taxon>Methanomicrobia</taxon>
        <taxon>Methanomicrobiales</taxon>
        <taxon>Methanomicrobiaceae</taxon>
        <taxon>Methanolacinia</taxon>
    </lineage>
</organism>
<evidence type="ECO:0000313" key="3">
    <source>
        <dbReference type="Proteomes" id="UP000006565"/>
    </source>
</evidence>
<dbReference type="Pfam" id="PF04266">
    <property type="entry name" value="ASCH"/>
    <property type="match status" value="1"/>
</dbReference>
<dbReference type="SUPFAM" id="SSF88697">
    <property type="entry name" value="PUA domain-like"/>
    <property type="match status" value="1"/>
</dbReference>
<dbReference type="eggNOG" id="arCOG01734">
    <property type="taxonomic scope" value="Archaea"/>
</dbReference>
<evidence type="ECO:0000313" key="2">
    <source>
        <dbReference type="EMBL" id="ADN36430.1"/>
    </source>
</evidence>
<dbReference type="EMBL" id="CP002117">
    <property type="protein sequence ID" value="ADN36430.1"/>
    <property type="molecule type" value="Genomic_DNA"/>
</dbReference>
<proteinExistence type="predicted"/>
<evidence type="ECO:0000259" key="1">
    <source>
        <dbReference type="SMART" id="SM01022"/>
    </source>
</evidence>
<dbReference type="HOGENOM" id="CLU_135561_1_0_2"/>
<dbReference type="InterPro" id="IPR015947">
    <property type="entry name" value="PUA-like_sf"/>
</dbReference>
<protein>
    <recommendedName>
        <fullName evidence="1">ASCH domain-containing protein</fullName>
    </recommendedName>
</protein>